<proteinExistence type="predicted"/>
<dbReference type="OrthoDB" id="416096at2759"/>
<sequence length="210" mass="23368">MLLGLFRKKLAAELQYDGSDPGYAGLIEMIRSLNDGPGYPTAHDTQQAARKVLQSLFPPWLPGAFAVMFSKPFPQFSCRMNAWVTLVASQWLMGPSKINDVEIDGGQMGVGHGLLVKRCRYLEEAGCASVCVNTCKIPTQEFFMKDMGLPLQMTPDYDDFSCQFSFGKIPLEPEQDEVFAVACFEQCPNKASTKRLCHKVGLEELNKLEV</sequence>
<accession>A0A835ZDY9</accession>
<dbReference type="Pfam" id="PF13225">
    <property type="entry name" value="D27-like_C"/>
    <property type="match status" value="1"/>
</dbReference>
<organism evidence="2 3">
    <name type="scientific">Tribonema minus</name>
    <dbReference type="NCBI Taxonomy" id="303371"/>
    <lineage>
        <taxon>Eukaryota</taxon>
        <taxon>Sar</taxon>
        <taxon>Stramenopiles</taxon>
        <taxon>Ochrophyta</taxon>
        <taxon>PX clade</taxon>
        <taxon>Xanthophyceae</taxon>
        <taxon>Tribonematales</taxon>
        <taxon>Tribonemataceae</taxon>
        <taxon>Tribonema</taxon>
    </lineage>
</organism>
<evidence type="ECO:0000259" key="1">
    <source>
        <dbReference type="Pfam" id="PF13225"/>
    </source>
</evidence>
<dbReference type="EMBL" id="JAFCMP010000068">
    <property type="protein sequence ID" value="KAG5188599.1"/>
    <property type="molecule type" value="Genomic_DNA"/>
</dbReference>
<dbReference type="InterPro" id="IPR025114">
    <property type="entry name" value="D27-like_C"/>
</dbReference>
<feature type="domain" description="Beta-carotene isomerase D27-like C-terminal" evidence="1">
    <location>
        <begin position="91"/>
        <end position="174"/>
    </location>
</feature>
<reference evidence="2" key="1">
    <citation type="submission" date="2021-02" db="EMBL/GenBank/DDBJ databases">
        <title>First Annotated Genome of the Yellow-green Alga Tribonema minus.</title>
        <authorList>
            <person name="Mahan K.M."/>
        </authorList>
    </citation>
    <scope>NUCLEOTIDE SEQUENCE</scope>
    <source>
        <strain evidence="2">UTEX B ZZ1240</strain>
    </source>
</reference>
<evidence type="ECO:0000313" key="3">
    <source>
        <dbReference type="Proteomes" id="UP000664859"/>
    </source>
</evidence>
<dbReference type="PANTHER" id="PTHR33591:SF2">
    <property type="entry name" value="BETA-CAROTENE ISOMERASE D27"/>
    <property type="match status" value="1"/>
</dbReference>
<dbReference type="InterPro" id="IPR038938">
    <property type="entry name" value="D27-like"/>
</dbReference>
<dbReference type="GO" id="GO:0005506">
    <property type="term" value="F:iron ion binding"/>
    <property type="evidence" value="ECO:0007669"/>
    <property type="project" value="InterPro"/>
</dbReference>
<comment type="caution">
    <text evidence="2">The sequence shown here is derived from an EMBL/GenBank/DDBJ whole genome shotgun (WGS) entry which is preliminary data.</text>
</comment>
<dbReference type="Proteomes" id="UP000664859">
    <property type="component" value="Unassembled WGS sequence"/>
</dbReference>
<protein>
    <recommendedName>
        <fullName evidence="1">Beta-carotene isomerase D27-like C-terminal domain-containing protein</fullName>
    </recommendedName>
</protein>
<name>A0A835ZDY9_9STRA</name>
<evidence type="ECO:0000313" key="2">
    <source>
        <dbReference type="EMBL" id="KAG5188599.1"/>
    </source>
</evidence>
<dbReference type="PANTHER" id="PTHR33591">
    <property type="entry name" value="BETA-CAROTENE ISOMERASE D27"/>
    <property type="match status" value="1"/>
</dbReference>
<keyword evidence="3" id="KW-1185">Reference proteome</keyword>
<gene>
    <name evidence="2" type="ORF">JKP88DRAFT_347874</name>
</gene>
<dbReference type="AlphaFoldDB" id="A0A835ZDY9"/>